<reference evidence="1 2" key="1">
    <citation type="journal article" date="2021" name="Front. Microbiol.">
        <title>Comprehensive Comparative Genomics and Phenotyping of Methylobacterium Species.</title>
        <authorList>
            <person name="Alessa O."/>
            <person name="Ogura Y."/>
            <person name="Fujitani Y."/>
            <person name="Takami H."/>
            <person name="Hayashi T."/>
            <person name="Sahin N."/>
            <person name="Tani A."/>
        </authorList>
    </citation>
    <scope>NUCLEOTIDE SEQUENCE [LARGE SCALE GENOMIC DNA]</scope>
    <source>
        <strain evidence="1 2">DSM 23679</strain>
    </source>
</reference>
<organism evidence="1 2">
    <name type="scientific">Methylobacterium cerastii</name>
    <dbReference type="NCBI Taxonomy" id="932741"/>
    <lineage>
        <taxon>Bacteria</taxon>
        <taxon>Pseudomonadati</taxon>
        <taxon>Pseudomonadota</taxon>
        <taxon>Alphaproteobacteria</taxon>
        <taxon>Hyphomicrobiales</taxon>
        <taxon>Methylobacteriaceae</taxon>
        <taxon>Methylobacterium</taxon>
    </lineage>
</organism>
<name>A0ABQ4QHG0_9HYPH</name>
<evidence type="ECO:0000313" key="1">
    <source>
        <dbReference type="EMBL" id="GJD44653.1"/>
    </source>
</evidence>
<sequence>MRILRLLAAGVSAGASILVIGFVCADRLAHMAPSPVARIVLPEPSATGSIPVQPKPVAAVKPAPAKIPNGFDTERLNALMRGDPILPSKR</sequence>
<evidence type="ECO:0000313" key="2">
    <source>
        <dbReference type="Proteomes" id="UP001055117"/>
    </source>
</evidence>
<dbReference type="Proteomes" id="UP001055117">
    <property type="component" value="Unassembled WGS sequence"/>
</dbReference>
<proteinExistence type="predicted"/>
<keyword evidence="2" id="KW-1185">Reference proteome</keyword>
<gene>
    <name evidence="1" type="ORF">AFCDBAGC_2520</name>
</gene>
<protein>
    <submittedName>
        <fullName evidence="1">Uncharacterized protein</fullName>
    </submittedName>
</protein>
<accession>A0ABQ4QHG0</accession>
<comment type="caution">
    <text evidence="1">The sequence shown here is derived from an EMBL/GenBank/DDBJ whole genome shotgun (WGS) entry which is preliminary data.</text>
</comment>
<dbReference type="RefSeq" id="WP_238272277.1">
    <property type="nucleotide sequence ID" value="NZ_BPQG01000036.1"/>
</dbReference>
<dbReference type="EMBL" id="BPQG01000036">
    <property type="protein sequence ID" value="GJD44653.1"/>
    <property type="molecule type" value="Genomic_DNA"/>
</dbReference>